<dbReference type="NCBIfam" id="TIGR01782">
    <property type="entry name" value="TonB-Xanth-Caul"/>
    <property type="match status" value="1"/>
</dbReference>
<dbReference type="InterPro" id="IPR000531">
    <property type="entry name" value="Beta-barrel_TonB"/>
</dbReference>
<dbReference type="InterPro" id="IPR036942">
    <property type="entry name" value="Beta-barrel_TonB_sf"/>
</dbReference>
<comment type="similarity">
    <text evidence="4">Belongs to the TonB-dependent receptor family.</text>
</comment>
<comment type="subcellular location">
    <subcellularLocation>
        <location evidence="1 4">Cell outer membrane</location>
    </subcellularLocation>
</comment>
<dbReference type="Gene3D" id="2.170.130.10">
    <property type="entry name" value="TonB-dependent receptor, plug domain"/>
    <property type="match status" value="1"/>
</dbReference>
<dbReference type="Pfam" id="PF07715">
    <property type="entry name" value="Plug"/>
    <property type="match status" value="1"/>
</dbReference>
<keyword evidence="2 4" id="KW-0472">Membrane</keyword>
<feature type="compositionally biased region" description="Low complexity" evidence="5">
    <location>
        <begin position="32"/>
        <end position="56"/>
    </location>
</feature>
<dbReference type="Pfam" id="PF00593">
    <property type="entry name" value="TonB_dep_Rec_b-barrel"/>
    <property type="match status" value="1"/>
</dbReference>
<dbReference type="AlphaFoldDB" id="A0A840YX13"/>
<feature type="region of interest" description="Disordered" evidence="5">
    <location>
        <begin position="32"/>
        <end position="61"/>
    </location>
</feature>
<evidence type="ECO:0000313" key="9">
    <source>
        <dbReference type="EMBL" id="MBB5718105.1"/>
    </source>
</evidence>
<feature type="domain" description="TonB-dependent receptor-like beta-barrel" evidence="7">
    <location>
        <begin position="463"/>
        <end position="985"/>
    </location>
</feature>
<dbReference type="GO" id="GO:0009279">
    <property type="term" value="C:cell outer membrane"/>
    <property type="evidence" value="ECO:0007669"/>
    <property type="project" value="UniProtKB-SubCell"/>
</dbReference>
<dbReference type="InterPro" id="IPR012910">
    <property type="entry name" value="Plug_dom"/>
</dbReference>
<keyword evidence="10" id="KW-1185">Reference proteome</keyword>
<dbReference type="EMBL" id="JACIJI010000001">
    <property type="protein sequence ID" value="MBB5718105.1"/>
    <property type="molecule type" value="Genomic_DNA"/>
</dbReference>
<organism evidence="9 10">
    <name type="scientific">Stakelama sediminis</name>
    <dbReference type="NCBI Taxonomy" id="463200"/>
    <lineage>
        <taxon>Bacteria</taxon>
        <taxon>Pseudomonadati</taxon>
        <taxon>Pseudomonadota</taxon>
        <taxon>Alphaproteobacteria</taxon>
        <taxon>Sphingomonadales</taxon>
        <taxon>Sphingomonadaceae</taxon>
        <taxon>Stakelama</taxon>
    </lineage>
</organism>
<feature type="domain" description="TonB-dependent receptor plug" evidence="8">
    <location>
        <begin position="86"/>
        <end position="193"/>
    </location>
</feature>
<feature type="signal peptide" evidence="6">
    <location>
        <begin position="1"/>
        <end position="30"/>
    </location>
</feature>
<dbReference type="SUPFAM" id="SSF56935">
    <property type="entry name" value="Porins"/>
    <property type="match status" value="1"/>
</dbReference>
<dbReference type="InterPro" id="IPR010104">
    <property type="entry name" value="TonB_rcpt_bac"/>
</dbReference>
<dbReference type="Proteomes" id="UP000554342">
    <property type="component" value="Unassembled WGS sequence"/>
</dbReference>
<reference evidence="9 10" key="1">
    <citation type="submission" date="2020-08" db="EMBL/GenBank/DDBJ databases">
        <title>Genomic Encyclopedia of Type Strains, Phase IV (KMG-IV): sequencing the most valuable type-strain genomes for metagenomic binning, comparative biology and taxonomic classification.</title>
        <authorList>
            <person name="Goeker M."/>
        </authorList>
    </citation>
    <scope>NUCLEOTIDE SEQUENCE [LARGE SCALE GENOMIC DNA]</scope>
    <source>
        <strain evidence="9 10">DSM 27203</strain>
    </source>
</reference>
<keyword evidence="6" id="KW-0732">Signal</keyword>
<keyword evidence="3" id="KW-0998">Cell outer membrane</keyword>
<dbReference type="Gene3D" id="2.40.170.20">
    <property type="entry name" value="TonB-dependent receptor, beta-barrel domain"/>
    <property type="match status" value="1"/>
</dbReference>
<accession>A0A840YX13</accession>
<evidence type="ECO:0000313" key="10">
    <source>
        <dbReference type="Proteomes" id="UP000554342"/>
    </source>
</evidence>
<evidence type="ECO:0000256" key="2">
    <source>
        <dbReference type="ARBA" id="ARBA00023136"/>
    </source>
</evidence>
<comment type="caution">
    <text evidence="9">The sequence shown here is derived from an EMBL/GenBank/DDBJ whole genome shotgun (WGS) entry which is preliminary data.</text>
</comment>
<evidence type="ECO:0000259" key="8">
    <source>
        <dbReference type="Pfam" id="PF07715"/>
    </source>
</evidence>
<evidence type="ECO:0000259" key="7">
    <source>
        <dbReference type="Pfam" id="PF00593"/>
    </source>
</evidence>
<dbReference type="PANTHER" id="PTHR40980:SF3">
    <property type="entry name" value="TONB-DEPENDENT RECEPTOR-LIKE BETA-BARREL DOMAIN-CONTAINING PROTEIN"/>
    <property type="match status" value="1"/>
</dbReference>
<keyword evidence="4" id="KW-0798">TonB box</keyword>
<evidence type="ECO:0000256" key="6">
    <source>
        <dbReference type="SAM" id="SignalP"/>
    </source>
</evidence>
<dbReference type="InterPro" id="IPR037066">
    <property type="entry name" value="Plug_dom_sf"/>
</dbReference>
<gene>
    <name evidence="9" type="ORF">FHR23_001012</name>
</gene>
<dbReference type="RefSeq" id="WP_184001787.1">
    <property type="nucleotide sequence ID" value="NZ_BAABIF010000004.1"/>
</dbReference>
<evidence type="ECO:0000256" key="4">
    <source>
        <dbReference type="RuleBase" id="RU003357"/>
    </source>
</evidence>
<evidence type="ECO:0000256" key="1">
    <source>
        <dbReference type="ARBA" id="ARBA00004442"/>
    </source>
</evidence>
<evidence type="ECO:0000256" key="5">
    <source>
        <dbReference type="SAM" id="MobiDB-lite"/>
    </source>
</evidence>
<keyword evidence="9" id="KW-0675">Receptor</keyword>
<feature type="chain" id="PRO_5032533896" evidence="6">
    <location>
        <begin position="31"/>
        <end position="1018"/>
    </location>
</feature>
<dbReference type="PANTHER" id="PTHR40980">
    <property type="entry name" value="PLUG DOMAIN-CONTAINING PROTEIN"/>
    <property type="match status" value="1"/>
</dbReference>
<sequence>MRSSAARSLSRWVIGVSTLAIAAAPATALAQTGTTQNTQADSTQTAPTPTPSAQGSQSPAVVADTAQDIVVTGIRASLRSSMNIKRNAIGVVDAISAEDIGKFPDTNLAESLQRITGVSIDRSNGEGSTVTVRGFGPSFNLVLLNGRQMPTSTIGDGVSAPSSRSFDFANLASEGVKALEVYKSGEATLESGGIGSTINIITPRPLDRPGLHGSFSVKGILDSSRNGKKPITPEISGIISDTFADNRIGIMLIGDYSKIERSNNSANVGWRDGYLGSYSPDNNWGALPMAPDPRAANITNRPGPNDVYAVAQNASYDIVDTNRERINGQAVLQFRPVDSLTATLDYTYSRYTIETHDSSVGIYYNHADTSSAWTDGPIADPIFYSEHFQQSENKDYTYSGSLTKTLNENKSLGFNLKWEAPQGVTITLDAHHSTAESKPDSPYGNSNSVTTAIFGIDNQSINFQHDFPIISTSFYPGIDPLDAGQIHATGNVFRNSYFKDRINQIRLMGHYDNEGSFLDSIDWGVDYVDNKVRSAYGYIQNDTWGGLGTPDDIPDNLFTLESINDKFPGLNGVGQDGMISQFYTFDFNKLVPLLDQKFGICGGDGSCRSPYTTDRQFDERTIAPYIQVANKFDLFGNPAHLVLGVRYETTTIRSSGVVLFPAATSWNSANELNITFSGNTTDTLKGHYQNWLPAFNFDMEPLHNVKLRAAYSHTITRPNYADLQGGRTIDQLFRVDAPATGSQGNPGLLPYKSKNIDLSAEWYYGPSSYISVGYFHKDISNFIGSTRFNTVSNLTNPSSGPLTRAAIAALSAANPGVPPTSTAIRNYIATNYPDAVYYTGGDSPQLIIPGTPDDDPLIYQITTPVNSDQTATIDGWEFAIQHNFWNTGFGVILNYTIVDGSAKYNNTLPFDVTQFALTGLSNSANAVAFYDKGPIQFRVAYNWRDQFLQASGPNPTYIEPYGQVDLSGSFEFMHGLSLYGQVINLTGASRRAHRRSDAYVTSISPGYARYSAGIRFTF</sequence>
<name>A0A840YX13_9SPHN</name>
<protein>
    <submittedName>
        <fullName evidence="9">TonB-dependent receptor</fullName>
    </submittedName>
</protein>
<proteinExistence type="inferred from homology"/>
<evidence type="ECO:0000256" key="3">
    <source>
        <dbReference type="ARBA" id="ARBA00023237"/>
    </source>
</evidence>